<dbReference type="Proteomes" id="UP000014071">
    <property type="component" value="Unassembled WGS sequence"/>
</dbReference>
<feature type="region of interest" description="Disordered" evidence="1">
    <location>
        <begin position="1"/>
        <end position="120"/>
    </location>
</feature>
<dbReference type="AlphaFoldDB" id="R9P6L9"/>
<gene>
    <name evidence="2" type="ORF">PHSY_001305</name>
</gene>
<dbReference type="RefSeq" id="XP_012187327.1">
    <property type="nucleotide sequence ID" value="XM_012331937.1"/>
</dbReference>
<sequence>MADVPASAAAVDKNVDDAATQKGEDSLEEDATSASRKEDKTGSDEQEAANQNGDVEHEDEDEENEDGDEDYDSSEEEASGNVGLSYLLEDHDDEESEDEDFHESQEEDDEDDDPGKSPVLQLDFPCWPTKLILRFLDLYASIDRSSGADLQHRNPRVRRRRWHTRLFKCKA</sequence>
<evidence type="ECO:0000313" key="2">
    <source>
        <dbReference type="EMBL" id="GAC93740.1"/>
    </source>
</evidence>
<protein>
    <submittedName>
        <fullName evidence="2">Uncharacterized protein</fullName>
    </submittedName>
</protein>
<evidence type="ECO:0000313" key="3">
    <source>
        <dbReference type="Proteomes" id="UP000014071"/>
    </source>
</evidence>
<proteinExistence type="predicted"/>
<keyword evidence="3" id="KW-1185">Reference proteome</keyword>
<feature type="compositionally biased region" description="Acidic residues" evidence="1">
    <location>
        <begin position="90"/>
        <end position="113"/>
    </location>
</feature>
<accession>R9P6L9</accession>
<evidence type="ECO:0000256" key="1">
    <source>
        <dbReference type="SAM" id="MobiDB-lite"/>
    </source>
</evidence>
<feature type="compositionally biased region" description="Acidic residues" evidence="1">
    <location>
        <begin position="56"/>
        <end position="78"/>
    </location>
</feature>
<name>R9P6L9_PSEHS</name>
<dbReference type="HOGENOM" id="CLU_1563548_0_0_1"/>
<feature type="compositionally biased region" description="Low complexity" evidence="1">
    <location>
        <begin position="1"/>
        <end position="12"/>
    </location>
</feature>
<dbReference type="EMBL" id="DF238778">
    <property type="protein sequence ID" value="GAC93740.1"/>
    <property type="molecule type" value="Genomic_DNA"/>
</dbReference>
<reference evidence="3" key="1">
    <citation type="journal article" date="2013" name="Genome Announc.">
        <title>Draft genome sequence of the basidiomycetous yeast-like fungus Pseudozyma hubeiensis SY62, which produces an abundant amount of the biosurfactant mannosylerythritol lipids.</title>
        <authorList>
            <person name="Konishi M."/>
            <person name="Hatada Y."/>
            <person name="Horiuchi J."/>
        </authorList>
    </citation>
    <scope>NUCLEOTIDE SEQUENCE [LARGE SCALE GENOMIC DNA]</scope>
    <source>
        <strain evidence="3">SY62</strain>
    </source>
</reference>
<organism evidence="2 3">
    <name type="scientific">Pseudozyma hubeiensis (strain SY62)</name>
    <name type="common">Yeast</name>
    <dbReference type="NCBI Taxonomy" id="1305764"/>
    <lineage>
        <taxon>Eukaryota</taxon>
        <taxon>Fungi</taxon>
        <taxon>Dikarya</taxon>
        <taxon>Basidiomycota</taxon>
        <taxon>Ustilaginomycotina</taxon>
        <taxon>Ustilaginomycetes</taxon>
        <taxon>Ustilaginales</taxon>
        <taxon>Ustilaginaceae</taxon>
        <taxon>Pseudozyma</taxon>
    </lineage>
</organism>
<dbReference type="GeneID" id="24106606"/>